<sequence length="45" mass="5223">MIAHTTKLTSQIDDRWVTAIDPHLCFSLAQLRELAAAFLGWRRLR</sequence>
<keyword evidence="2" id="KW-1185">Reference proteome</keyword>
<accession>A0A5C5X4V0</accession>
<dbReference type="EMBL" id="SIHI01000001">
    <property type="protein sequence ID" value="TWT57263.1"/>
    <property type="molecule type" value="Genomic_DNA"/>
</dbReference>
<dbReference type="AlphaFoldDB" id="A0A5C5X4V0"/>
<gene>
    <name evidence="1" type="ORF">KOR42_06210</name>
</gene>
<dbReference type="Proteomes" id="UP000317243">
    <property type="component" value="Unassembled WGS sequence"/>
</dbReference>
<comment type="caution">
    <text evidence="1">The sequence shown here is derived from an EMBL/GenBank/DDBJ whole genome shotgun (WGS) entry which is preliminary data.</text>
</comment>
<proteinExistence type="predicted"/>
<evidence type="ECO:0000313" key="2">
    <source>
        <dbReference type="Proteomes" id="UP000317243"/>
    </source>
</evidence>
<evidence type="ECO:0000313" key="1">
    <source>
        <dbReference type="EMBL" id="TWT57263.1"/>
    </source>
</evidence>
<name>A0A5C5X4V0_9PLAN</name>
<reference evidence="1 2" key="1">
    <citation type="submission" date="2019-02" db="EMBL/GenBank/DDBJ databases">
        <title>Deep-cultivation of Planctomycetes and their phenomic and genomic characterization uncovers novel biology.</title>
        <authorList>
            <person name="Wiegand S."/>
            <person name="Jogler M."/>
            <person name="Boedeker C."/>
            <person name="Pinto D."/>
            <person name="Vollmers J."/>
            <person name="Rivas-Marin E."/>
            <person name="Kohn T."/>
            <person name="Peeters S.H."/>
            <person name="Heuer A."/>
            <person name="Rast P."/>
            <person name="Oberbeckmann S."/>
            <person name="Bunk B."/>
            <person name="Jeske O."/>
            <person name="Meyerdierks A."/>
            <person name="Storesund J.E."/>
            <person name="Kallscheuer N."/>
            <person name="Luecker S."/>
            <person name="Lage O.M."/>
            <person name="Pohl T."/>
            <person name="Merkel B.J."/>
            <person name="Hornburger P."/>
            <person name="Mueller R.-W."/>
            <person name="Bruemmer F."/>
            <person name="Labrenz M."/>
            <person name="Spormann A.M."/>
            <person name="Op Den Camp H."/>
            <person name="Overmann J."/>
            <person name="Amann R."/>
            <person name="Jetten M.S.M."/>
            <person name="Mascher T."/>
            <person name="Medema M.H."/>
            <person name="Devos D.P."/>
            <person name="Kaster A.-K."/>
            <person name="Ovreas L."/>
            <person name="Rohde M."/>
            <person name="Galperin M.Y."/>
            <person name="Jogler C."/>
        </authorList>
    </citation>
    <scope>NUCLEOTIDE SEQUENCE [LARGE SCALE GENOMIC DNA]</scope>
    <source>
        <strain evidence="1 2">KOR42</strain>
    </source>
</reference>
<protein>
    <submittedName>
        <fullName evidence="1">Uncharacterized protein</fullName>
    </submittedName>
</protein>
<organism evidence="1 2">
    <name type="scientific">Thalassoglobus neptunius</name>
    <dbReference type="NCBI Taxonomy" id="1938619"/>
    <lineage>
        <taxon>Bacteria</taxon>
        <taxon>Pseudomonadati</taxon>
        <taxon>Planctomycetota</taxon>
        <taxon>Planctomycetia</taxon>
        <taxon>Planctomycetales</taxon>
        <taxon>Planctomycetaceae</taxon>
        <taxon>Thalassoglobus</taxon>
    </lineage>
</organism>